<feature type="domain" description="Metallo-beta-lactamase" evidence="3">
    <location>
        <begin position="62"/>
        <end position="262"/>
    </location>
</feature>
<evidence type="ECO:0000259" key="3">
    <source>
        <dbReference type="SMART" id="SM00849"/>
    </source>
</evidence>
<dbReference type="Gene3D" id="3.60.15.10">
    <property type="entry name" value="Ribonuclease Z/Hydroxyacylglutathione hydrolase-like"/>
    <property type="match status" value="1"/>
</dbReference>
<evidence type="ECO:0000313" key="5">
    <source>
        <dbReference type="Proteomes" id="UP000677668"/>
    </source>
</evidence>
<organism evidence="4 5">
    <name type="scientific">Chloracidobacterium sp. N</name>
    <dbReference type="NCBI Taxonomy" id="2821540"/>
    <lineage>
        <taxon>Bacteria</taxon>
        <taxon>Pseudomonadati</taxon>
        <taxon>Acidobacteriota</taxon>
        <taxon>Terriglobia</taxon>
        <taxon>Terriglobales</taxon>
        <taxon>Acidobacteriaceae</taxon>
        <taxon>Chloracidobacterium</taxon>
        <taxon>Chloracidobacterium aggregatum</taxon>
    </lineage>
</organism>
<dbReference type="PANTHER" id="PTHR30619">
    <property type="entry name" value="DNA INTERNALIZATION/COMPETENCE PROTEIN COMEC/REC2"/>
    <property type="match status" value="1"/>
</dbReference>
<reference evidence="4 5" key="1">
    <citation type="submission" date="2021-03" db="EMBL/GenBank/DDBJ databases">
        <title>Genomic and phenotypic characterization of Chloracidobacterium isolates provides evidence for multiple species.</title>
        <authorList>
            <person name="Saini M.K."/>
            <person name="Costas A.M.G."/>
            <person name="Tank M."/>
            <person name="Bryant D.A."/>
        </authorList>
    </citation>
    <scope>NUCLEOTIDE SEQUENCE [LARGE SCALE GENOMIC DNA]</scope>
    <source>
        <strain evidence="4 5">N</strain>
    </source>
</reference>
<name>A0ABX8AZD6_9BACT</name>
<dbReference type="InterPro" id="IPR052159">
    <property type="entry name" value="Competence_DNA_uptake"/>
</dbReference>
<gene>
    <name evidence="4" type="ORF">J8C05_10180</name>
</gene>
<dbReference type="Pfam" id="PF00753">
    <property type="entry name" value="Lactamase_B"/>
    <property type="match status" value="1"/>
</dbReference>
<dbReference type="Proteomes" id="UP000677668">
    <property type="component" value="Chromosome 1"/>
</dbReference>
<dbReference type="PANTHER" id="PTHR30619:SF1">
    <property type="entry name" value="RECOMBINATION PROTEIN 2"/>
    <property type="match status" value="1"/>
</dbReference>
<keyword evidence="5" id="KW-1185">Reference proteome</keyword>
<dbReference type="SMART" id="SM00849">
    <property type="entry name" value="Lactamase_B"/>
    <property type="match status" value="1"/>
</dbReference>
<evidence type="ECO:0000256" key="1">
    <source>
        <dbReference type="SAM" id="MobiDB-lite"/>
    </source>
</evidence>
<proteinExistence type="predicted"/>
<dbReference type="CDD" id="cd07731">
    <property type="entry name" value="ComA-like_MBL-fold"/>
    <property type="match status" value="1"/>
</dbReference>
<evidence type="ECO:0000256" key="2">
    <source>
        <dbReference type="SAM" id="Phobius"/>
    </source>
</evidence>
<keyword evidence="2" id="KW-0812">Transmembrane</keyword>
<keyword evidence="2" id="KW-0472">Membrane</keyword>
<accession>A0ABX8AZD6</accession>
<keyword evidence="2" id="KW-1133">Transmembrane helix</keyword>
<dbReference type="EMBL" id="CP072642">
    <property type="protein sequence ID" value="QUV93722.1"/>
    <property type="molecule type" value="Genomic_DNA"/>
</dbReference>
<dbReference type="SUPFAM" id="SSF56281">
    <property type="entry name" value="Metallo-hydrolase/oxidoreductase"/>
    <property type="match status" value="1"/>
</dbReference>
<dbReference type="InterPro" id="IPR035681">
    <property type="entry name" value="ComA-like_MBL"/>
</dbReference>
<evidence type="ECO:0000313" key="4">
    <source>
        <dbReference type="EMBL" id="QUV93722.1"/>
    </source>
</evidence>
<sequence>MRKDRRSSSARRGWQGCLLVVGLLGLAAASLWLLWHFRDRLIPGPPPLAGKLLHIHAIDVGQGDSYLIVTPEKKTILIDAGPAEAGSKVVAFLRQQGIAELDLVIATHPHADHIGGMGYVLESVKVKNFLDSGQEHTTLTYRRMLEAVKKHVGRLTVAQAGQKFNLDNGITLSVLGPRQPWLQNVSGSDLNANSVVVRLDYGQFSMLLTGDAEDETEDRLIADGAPLQVTALKVAHHGSRHSTRERFLRAAKPSVAIISCGATNRYGHPTQATLDRLRRLDVALYRTDLHGDITLTTNGQEHRVTTTRQVAANELWRGRQPDTANDSGDEMPRRRAG</sequence>
<dbReference type="InterPro" id="IPR001279">
    <property type="entry name" value="Metallo-B-lactamas"/>
</dbReference>
<feature type="region of interest" description="Disordered" evidence="1">
    <location>
        <begin position="317"/>
        <end position="337"/>
    </location>
</feature>
<feature type="transmembrane region" description="Helical" evidence="2">
    <location>
        <begin position="12"/>
        <end position="35"/>
    </location>
</feature>
<protein>
    <submittedName>
        <fullName evidence="4">MBL fold metallo-hydrolase</fullName>
    </submittedName>
</protein>
<dbReference type="InterPro" id="IPR036866">
    <property type="entry name" value="RibonucZ/Hydroxyglut_hydro"/>
</dbReference>
<dbReference type="RefSeq" id="WP_211422074.1">
    <property type="nucleotide sequence ID" value="NZ_CP072642.1"/>
</dbReference>